<evidence type="ECO:0000313" key="11">
    <source>
        <dbReference type="Proteomes" id="UP000234238"/>
    </source>
</evidence>
<evidence type="ECO:0000313" key="7">
    <source>
        <dbReference type="Proteomes" id="UP000036331"/>
    </source>
</evidence>
<dbReference type="EMBL" id="LDXE02000004">
    <property type="protein sequence ID" value="PBN71671.1"/>
    <property type="molecule type" value="Genomic_DNA"/>
</dbReference>
<evidence type="ECO:0000313" key="1">
    <source>
        <dbReference type="EMBL" id="ATP24289.1"/>
    </source>
</evidence>
<evidence type="ECO:0000313" key="6">
    <source>
        <dbReference type="EMBL" id="PZZ67282.1"/>
    </source>
</evidence>
<evidence type="ECO:0000313" key="9">
    <source>
        <dbReference type="Proteomes" id="UP000225264"/>
    </source>
</evidence>
<reference evidence="4" key="2">
    <citation type="submission" date="2017-03" db="EMBL/GenBank/DDBJ databases">
        <title>The mobilome is the main driver of stx2-positive O26:H11 Escherichia coli strains evolution.</title>
        <authorList>
            <person name="Delannoy S."/>
            <person name="Mariani-Kurkdjian P."/>
            <person name="Webb H.E."/>
            <person name="Bonacorsi S."/>
            <person name="Fach P."/>
        </authorList>
    </citation>
    <scope>NUCLEOTIDE SEQUENCE</scope>
    <source>
        <strain evidence="4">34870</strain>
    </source>
</reference>
<dbReference type="EMBL" id="CP024092">
    <property type="protein sequence ID" value="ATP24289.1"/>
    <property type="molecule type" value="Genomic_DNA"/>
</dbReference>
<dbReference type="EMBL" id="QFSS01000082">
    <property type="protein sequence ID" value="PZZ67282.1"/>
    <property type="molecule type" value="Genomic_DNA"/>
</dbReference>
<sequence length="94" mass="10269">MFAPALPVPLTLALSPKGRGDRPVQCLAHFLKGNGGFPLAPLGRGLQFARNPSRQHLLPLLFTYSAAKQFPIPGVYLANIHQCDRFLSRIYGNA</sequence>
<gene>
    <name evidence="4" type="ORF">ABE91_019780</name>
    <name evidence="3" type="ORF">CCS08_08555</name>
    <name evidence="1" type="ORF">CQ842_12120</name>
    <name evidence="2" type="ORF">CR538_00155</name>
    <name evidence="5" type="ORF">CWS33_14725</name>
    <name evidence="6" type="ORF">DIV22_14965</name>
</gene>
<name>A0A1X0YLN4_ECOLX</name>
<dbReference type="EMBL" id="PITP01000013">
    <property type="protein sequence ID" value="PKD88938.1"/>
    <property type="molecule type" value="Genomic_DNA"/>
</dbReference>
<evidence type="ECO:0000313" key="8">
    <source>
        <dbReference type="Proteomes" id="UP000197270"/>
    </source>
</evidence>
<proteinExistence type="predicted"/>
<accession>A0A1X0YLN4</accession>
<reference evidence="4 7" key="1">
    <citation type="journal article" date="2015" name="Genome Announc.">
        <title>Draft Genome Sequences of Human-Pathogenic Escherichia coli O26:H11 Strains Carrying the stx2 Gene Only and Circulating in France.</title>
        <authorList>
            <person name="Delannoy S."/>
            <person name="Mariani-Kurkdjian P."/>
            <person name="Bonacorsi S."/>
            <person name="Liguori S."/>
            <person name="Ison S.A."/>
            <person name="Fach P."/>
        </authorList>
    </citation>
    <scope>NUCLEOTIDE SEQUENCE [LARGE SCALE GENOMIC DNA]</scope>
    <source>
        <strain evidence="4 7">34870</strain>
    </source>
</reference>
<evidence type="ECO:0000313" key="12">
    <source>
        <dbReference type="Proteomes" id="UP000248865"/>
    </source>
</evidence>
<evidence type="ECO:0000313" key="4">
    <source>
        <dbReference type="EMBL" id="PBN71671.1"/>
    </source>
</evidence>
<dbReference type="Proteomes" id="UP000248865">
    <property type="component" value="Unassembled WGS sequence"/>
</dbReference>
<accession>A0A2A2XS90</accession>
<reference evidence="2 11" key="5">
    <citation type="submission" date="2017-10" db="EMBL/GenBank/DDBJ databases">
        <title>mcr-1 positive E.coli isolates in China.</title>
        <authorList>
            <person name="Li B."/>
            <person name="Wang X."/>
        </authorList>
    </citation>
    <scope>NUCLEOTIDE SEQUENCE [LARGE SCALE GENOMIC DNA]</scope>
    <source>
        <strain evidence="2 11">14EC029</strain>
    </source>
</reference>
<reference evidence="3 8" key="3">
    <citation type="submission" date="2017-05" db="EMBL/GenBank/DDBJ databases">
        <title>Sequencing of Escherichia coli that cause persistent and transient Mastitis.</title>
        <authorList>
            <person name="Thacker T.C."/>
            <person name="Lippolis J.D."/>
            <person name="Brunelle B.W."/>
            <person name="Casey T.A."/>
            <person name="Reinhardt T.A."/>
            <person name="Sacco R.E."/>
            <person name="Holman D.B."/>
        </authorList>
    </citation>
    <scope>NUCLEOTIDE SEQUENCE [LARGE SCALE GENOMIC DNA]</scope>
    <source>
        <strain evidence="3 8">ECA-B</strain>
    </source>
</reference>
<evidence type="ECO:0000313" key="5">
    <source>
        <dbReference type="EMBL" id="PKD88938.1"/>
    </source>
</evidence>
<organism evidence="6 12">
    <name type="scientific">Escherichia coli</name>
    <dbReference type="NCBI Taxonomy" id="562"/>
    <lineage>
        <taxon>Bacteria</taxon>
        <taxon>Pseudomonadati</taxon>
        <taxon>Pseudomonadota</taxon>
        <taxon>Gammaproteobacteria</taxon>
        <taxon>Enterobacterales</taxon>
        <taxon>Enterobacteriaceae</taxon>
        <taxon>Escherichia</taxon>
    </lineage>
</organism>
<reference evidence="1 9" key="4">
    <citation type="submission" date="2017-10" db="EMBL/GenBank/DDBJ databases">
        <title>Genome and in vitro analysis of Escherichia coli resistant to antibiotic.</title>
        <authorList>
            <person name="Pereira U.P."/>
            <person name="Facimoto C.T."/>
            <person name="Campos P.A."/>
            <person name="Araujo B.F."/>
            <person name="Royer S."/>
            <person name="Goncalves I.R."/>
            <person name="Ferreira M.L."/>
            <person name="Gontijo P."/>
            <person name="Ribas R.M."/>
        </authorList>
    </citation>
    <scope>NUCLEOTIDE SEQUENCE [LARGE SCALE GENOMIC DNA]</scope>
    <source>
        <strain evidence="1 9">UFU_EC98</strain>
    </source>
</reference>
<reference evidence="6 12" key="7">
    <citation type="submission" date="2018-05" db="EMBL/GenBank/DDBJ databases">
        <title>Genomic sequencing of EHEC O26 New European Clone.</title>
        <authorList>
            <person name="Karnisova L."/>
            <person name="Nunvar J."/>
            <person name="Marejkova M."/>
            <person name="Mellmann A."/>
            <person name="Drevinek P."/>
            <person name="Blahova K."/>
            <person name="Bielaszewska M."/>
        </authorList>
    </citation>
    <scope>NUCLEOTIDE SEQUENCE [LARGE SCALE GENOMIC DNA]</scope>
    <source>
        <strain evidence="6 12">14-391</strain>
    </source>
</reference>
<dbReference type="EMBL" id="CP024141">
    <property type="protein sequence ID" value="AUJ98954.1"/>
    <property type="molecule type" value="Genomic_DNA"/>
</dbReference>
<evidence type="ECO:0000313" key="10">
    <source>
        <dbReference type="Proteomes" id="UP000233549"/>
    </source>
</evidence>
<reference evidence="5 10" key="6">
    <citation type="submission" date="2017-12" db="EMBL/GenBank/DDBJ databases">
        <title>Rapid rising of carbapenem-resistant Enterobacteriaceae(CRE) and emergence of colistin resistance genemcr-1 in CRE in the hospital of Henan, China.</title>
        <authorList>
            <person name="Sun Q."/>
            <person name="Zhang R."/>
            <person name="Li Y."/>
            <person name="Shen Y."/>
            <person name="Zhang Y."/>
            <person name="Yang J."/>
            <person name="Shu L."/>
            <person name="Zhou H."/>
            <person name="Wang Y."/>
            <person name="Wang B."/>
            <person name="Shen Z."/>
        </authorList>
    </citation>
    <scope>NUCLEOTIDE SEQUENCE [LARGE SCALE GENOMIC DNA]</scope>
    <source>
        <strain evidence="5 10">3512</strain>
    </source>
</reference>
<dbReference type="Proteomes" id="UP000233549">
    <property type="component" value="Unassembled WGS sequence"/>
</dbReference>
<protein>
    <submittedName>
        <fullName evidence="6">Uncharacterized protein</fullName>
    </submittedName>
</protein>
<dbReference type="Proteomes" id="UP000197270">
    <property type="component" value="Unassembled WGS sequence"/>
</dbReference>
<dbReference type="Proteomes" id="UP000036331">
    <property type="component" value="Unassembled WGS sequence"/>
</dbReference>
<evidence type="ECO:0000313" key="2">
    <source>
        <dbReference type="EMBL" id="AUJ98954.1"/>
    </source>
</evidence>
<dbReference type="EMBL" id="NHTF01000022">
    <property type="protein sequence ID" value="OWW55779.1"/>
    <property type="molecule type" value="Genomic_DNA"/>
</dbReference>
<evidence type="ECO:0000313" key="3">
    <source>
        <dbReference type="EMBL" id="OWW55779.1"/>
    </source>
</evidence>
<dbReference type="Proteomes" id="UP000234238">
    <property type="component" value="Chromosome"/>
</dbReference>
<dbReference type="AlphaFoldDB" id="A0A1X0YLN4"/>